<accession>A0A1H8S280</accession>
<dbReference type="OrthoDB" id="5498775at2"/>
<dbReference type="STRING" id="310780.SAMN05216267_103859"/>
<dbReference type="RefSeq" id="WP_069465967.1">
    <property type="nucleotide sequence ID" value="NZ_FODD01000038.1"/>
</dbReference>
<dbReference type="Proteomes" id="UP000181951">
    <property type="component" value="Unassembled WGS sequence"/>
</dbReference>
<protein>
    <submittedName>
        <fullName evidence="1">Uncharacterized protein</fullName>
    </submittedName>
</protein>
<proteinExistence type="predicted"/>
<name>A0A1H8S280_9ACTN</name>
<dbReference type="EMBL" id="FODD01000038">
    <property type="protein sequence ID" value="SEO72448.1"/>
    <property type="molecule type" value="Genomic_DNA"/>
</dbReference>
<reference evidence="1 2" key="1">
    <citation type="submission" date="2016-10" db="EMBL/GenBank/DDBJ databases">
        <authorList>
            <person name="de Groot N.N."/>
        </authorList>
    </citation>
    <scope>NUCLEOTIDE SEQUENCE [LARGE SCALE GENOMIC DNA]</scope>
    <source>
        <strain evidence="1 2">CGMCC 4.2026</strain>
    </source>
</reference>
<evidence type="ECO:0000313" key="1">
    <source>
        <dbReference type="EMBL" id="SEO72448.1"/>
    </source>
</evidence>
<sequence>MPPSEDLVRVSLIDAETGEVFARTELAAGQLPESFAPATRLDLDGDKWDVVLAEPATAAEYTASGSLELIVRRIRFVDPLEIKYTLPTFYDPLPPTDPAAGAHRDDLVIHEDDWRQIELVSADVLAEAEAELAAVAEIRRHHSRVVADGAASMRVFERIRVRQGPVTPLPGGLPLRRLLSLLPPPDRPYRGVRCRDARERLAGSFAVGFGHLALYGRADGDRAAELCLARTPHAGLPPAAAGELADGLVRVLRAFDLRLVDWCQARLLDASGLPAWLYAS</sequence>
<keyword evidence="2" id="KW-1185">Reference proteome</keyword>
<dbReference type="AlphaFoldDB" id="A0A1H8S280"/>
<organism evidence="1 2">
    <name type="scientific">Actinacidiphila rubida</name>
    <dbReference type="NCBI Taxonomy" id="310780"/>
    <lineage>
        <taxon>Bacteria</taxon>
        <taxon>Bacillati</taxon>
        <taxon>Actinomycetota</taxon>
        <taxon>Actinomycetes</taxon>
        <taxon>Kitasatosporales</taxon>
        <taxon>Streptomycetaceae</taxon>
        <taxon>Actinacidiphila</taxon>
    </lineage>
</organism>
<gene>
    <name evidence="1" type="ORF">SAMN05216267_103859</name>
</gene>
<evidence type="ECO:0000313" key="2">
    <source>
        <dbReference type="Proteomes" id="UP000181951"/>
    </source>
</evidence>